<dbReference type="Pfam" id="PF05708">
    <property type="entry name" value="Peptidase_C92"/>
    <property type="match status" value="1"/>
</dbReference>
<evidence type="ECO:0000313" key="1">
    <source>
        <dbReference type="EMBL" id="QWG04373.1"/>
    </source>
</evidence>
<gene>
    <name evidence="1" type="ORF">KMW28_26115</name>
</gene>
<dbReference type="AlphaFoldDB" id="A0AAX1NEQ2"/>
<dbReference type="KEGG" id="fya:KMW28_26115"/>
<dbReference type="RefSeq" id="WP_169663835.1">
    <property type="nucleotide sequence ID" value="NZ_CP076133.1"/>
</dbReference>
<keyword evidence="2" id="KW-1185">Reference proteome</keyword>
<proteinExistence type="predicted"/>
<dbReference type="InterPro" id="IPR024453">
    <property type="entry name" value="Peptidase_C92"/>
</dbReference>
<dbReference type="Proteomes" id="UP000678679">
    <property type="component" value="Chromosome 2"/>
</dbReference>
<reference evidence="1 2" key="1">
    <citation type="submission" date="2021-05" db="EMBL/GenBank/DDBJ databases">
        <title>Comparative genomic studies on the polysaccharide-degrading batcterial strains of the Flammeovirga genus.</title>
        <authorList>
            <person name="Zewei F."/>
            <person name="Zheng Z."/>
            <person name="Yu L."/>
            <person name="Ruyue G."/>
            <person name="Yanhong M."/>
            <person name="Yuanyuan C."/>
            <person name="Jingyan G."/>
            <person name="Wenjun H."/>
        </authorList>
    </citation>
    <scope>NUCLEOTIDE SEQUENCE [LARGE SCALE GENOMIC DNA]</scope>
    <source>
        <strain evidence="1 2">NBRC:100898</strain>
    </source>
</reference>
<dbReference type="SUPFAM" id="SSF54001">
    <property type="entry name" value="Cysteine proteinases"/>
    <property type="match status" value="1"/>
</dbReference>
<evidence type="ECO:0000313" key="2">
    <source>
        <dbReference type="Proteomes" id="UP000678679"/>
    </source>
</evidence>
<protein>
    <recommendedName>
        <fullName evidence="3">Permuted papain-like amidase YaeF/Yiix C92 family enzyme</fullName>
    </recommendedName>
</protein>
<sequence length="214" mass="24115">MKYILPFFLLFALGSCNETKKQTDNPYGVKVGDIVFQDLDCGDFCVAINKVTEGWNGRDFSHCAIVVEEADSLLIIEAVGAGVKRTSLRDFFGKHTGEGGTVIGRMKSEYKALAPKAAKFAFDYLGKSYDDVFDIQNDKYYCSELVYETYKSANDNKEVFKLFPMTYKDPDTNEYFPIWVDYFKNLNAQIPEGEAGLNPGGVSRSKYLDIIELN</sequence>
<accession>A0AAX1NEQ2</accession>
<dbReference type="EMBL" id="CP076133">
    <property type="protein sequence ID" value="QWG04373.1"/>
    <property type="molecule type" value="Genomic_DNA"/>
</dbReference>
<name>A0AAX1NEQ2_9BACT</name>
<dbReference type="Gene3D" id="3.90.1720.10">
    <property type="entry name" value="endopeptidase domain like (from Nostoc punctiforme)"/>
    <property type="match status" value="1"/>
</dbReference>
<dbReference type="PROSITE" id="PS51257">
    <property type="entry name" value="PROKAR_LIPOPROTEIN"/>
    <property type="match status" value="1"/>
</dbReference>
<organism evidence="1 2">
    <name type="scientific">Flammeovirga yaeyamensis</name>
    <dbReference type="NCBI Taxonomy" id="367791"/>
    <lineage>
        <taxon>Bacteria</taxon>
        <taxon>Pseudomonadati</taxon>
        <taxon>Bacteroidota</taxon>
        <taxon>Cytophagia</taxon>
        <taxon>Cytophagales</taxon>
        <taxon>Flammeovirgaceae</taxon>
        <taxon>Flammeovirga</taxon>
    </lineage>
</organism>
<evidence type="ECO:0008006" key="3">
    <source>
        <dbReference type="Google" id="ProtNLM"/>
    </source>
</evidence>
<dbReference type="InterPro" id="IPR038765">
    <property type="entry name" value="Papain-like_cys_pep_sf"/>
</dbReference>